<dbReference type="RefSeq" id="XP_052745404.1">
    <property type="nucleotide sequence ID" value="XM_052889444.1"/>
</dbReference>
<accession>A0ABM3M300</accession>
<evidence type="ECO:0000313" key="2">
    <source>
        <dbReference type="Proteomes" id="UP001652582"/>
    </source>
</evidence>
<name>A0ABM3M300_BICAN</name>
<organism evidence="2 3">
    <name type="scientific">Bicyclus anynana</name>
    <name type="common">Squinting bush brown butterfly</name>
    <dbReference type="NCBI Taxonomy" id="110368"/>
    <lineage>
        <taxon>Eukaryota</taxon>
        <taxon>Metazoa</taxon>
        <taxon>Ecdysozoa</taxon>
        <taxon>Arthropoda</taxon>
        <taxon>Hexapoda</taxon>
        <taxon>Insecta</taxon>
        <taxon>Pterygota</taxon>
        <taxon>Neoptera</taxon>
        <taxon>Endopterygota</taxon>
        <taxon>Lepidoptera</taxon>
        <taxon>Glossata</taxon>
        <taxon>Ditrysia</taxon>
        <taxon>Papilionoidea</taxon>
        <taxon>Nymphalidae</taxon>
        <taxon>Satyrinae</taxon>
        <taxon>Satyrini</taxon>
        <taxon>Mycalesina</taxon>
        <taxon>Bicyclus</taxon>
    </lineage>
</organism>
<proteinExistence type="predicted"/>
<sequence>MGNSMFRCKKKRKDSTNVKRLRKAIKLSQNLKFQKHIRTFSALFNRDRMKEIHKRTRRRVFTDRDKFIALSLYKQNPHIYRLLCNIYVLPPVSSLQKLSSERISPGMNIRLLAKLKLRARGLSRVEKMCVLMFDEVVIAPTVDCEQREHLRRIDISTYADHVVIFMIRLIFTKRNQPVAYKFSVGRLNPLYMQMCINFIISELQYCGFNVMATVCDQNVRNIAVINALIADTNEIYKDINKNREGAVFVLNKQVIVPMYDASQLIKGIRNDLIKNDLHMTVDDDVCVAKWDHIVKYTEGEHITYRLTKRDVDVKKMNRLDAECAKRTMSEGDGGLMMFRLKVHIEVAQYIPAIKDTIIPSIEPTYYTGRVMKFFGELNKSMSGGYTPYIEHTNLRRGVTRRSVHRKLWKSSAKALRTARFIDKDGKKVPSHSLDCWIQTVNNARYLSSKMFNNNIRKFFIARFNMYPLQEFIRRIRLSYGCYNIRTYEIV</sequence>
<reference evidence="3" key="1">
    <citation type="submission" date="2025-08" db="UniProtKB">
        <authorList>
            <consortium name="RefSeq"/>
        </authorList>
    </citation>
    <scope>IDENTIFICATION</scope>
</reference>
<dbReference type="Proteomes" id="UP001652582">
    <property type="component" value="Chromosome 26"/>
</dbReference>
<evidence type="ECO:0000313" key="3">
    <source>
        <dbReference type="RefSeq" id="XP_052745404.1"/>
    </source>
</evidence>
<dbReference type="InterPro" id="IPR048365">
    <property type="entry name" value="TNP-like_RNaseH_N"/>
</dbReference>
<evidence type="ECO:0000259" key="1">
    <source>
        <dbReference type="Pfam" id="PF21787"/>
    </source>
</evidence>
<keyword evidence="2" id="KW-1185">Reference proteome</keyword>
<gene>
    <name evidence="3" type="primary">LOC112050935</name>
</gene>
<dbReference type="Pfam" id="PF21787">
    <property type="entry name" value="TNP-like_RNaseH_N"/>
    <property type="match status" value="1"/>
</dbReference>
<dbReference type="GeneID" id="112050935"/>
<feature type="domain" description="Transposable element P transposase-like RNase H" evidence="1">
    <location>
        <begin position="104"/>
        <end position="228"/>
    </location>
</feature>
<protein>
    <submittedName>
        <fullName evidence="3">Transposable element P transposase</fullName>
    </submittedName>
</protein>